<reference evidence="3" key="1">
    <citation type="journal article" date="2019" name="Gigascience">
        <title>De novo genome assembly of the endangered Acer yangbiense, a plant species with extremely small populations endemic to Yunnan Province, China.</title>
        <authorList>
            <person name="Yang J."/>
            <person name="Wariss H.M."/>
            <person name="Tao L."/>
            <person name="Zhang R."/>
            <person name="Yun Q."/>
            <person name="Hollingsworth P."/>
            <person name="Dao Z."/>
            <person name="Luo G."/>
            <person name="Guo H."/>
            <person name="Ma Y."/>
            <person name="Sun W."/>
        </authorList>
    </citation>
    <scope>NUCLEOTIDE SEQUENCE [LARGE SCALE GENOMIC DNA]</scope>
    <source>
        <strain evidence="3">cv. br00</strain>
    </source>
</reference>
<dbReference type="UniPathway" id="UPA00154"/>
<dbReference type="PANTHER" id="PTHR35317">
    <property type="entry name" value="OS04G0629600 PROTEIN"/>
    <property type="match status" value="1"/>
</dbReference>
<dbReference type="InterPro" id="IPR016089">
    <property type="entry name" value="Chalcone_isomerase_bundle_sf"/>
</dbReference>
<organism evidence="2 3">
    <name type="scientific">Salix brachista</name>
    <dbReference type="NCBI Taxonomy" id="2182728"/>
    <lineage>
        <taxon>Eukaryota</taxon>
        <taxon>Viridiplantae</taxon>
        <taxon>Streptophyta</taxon>
        <taxon>Embryophyta</taxon>
        <taxon>Tracheophyta</taxon>
        <taxon>Spermatophyta</taxon>
        <taxon>Magnoliopsida</taxon>
        <taxon>eudicotyledons</taxon>
        <taxon>Gunneridae</taxon>
        <taxon>Pentapetalae</taxon>
        <taxon>rosids</taxon>
        <taxon>fabids</taxon>
        <taxon>Malpighiales</taxon>
        <taxon>Salicaceae</taxon>
        <taxon>Saliceae</taxon>
        <taxon>Salix</taxon>
    </lineage>
</organism>
<dbReference type="Proteomes" id="UP000326939">
    <property type="component" value="Chromosome 11"/>
</dbReference>
<evidence type="ECO:0000313" key="3">
    <source>
        <dbReference type="Proteomes" id="UP000326939"/>
    </source>
</evidence>
<dbReference type="AlphaFoldDB" id="A0A5N5KVH1"/>
<name>A0A5N5KVH1_9ROSI</name>
<feature type="region of interest" description="Disordered" evidence="1">
    <location>
        <begin position="282"/>
        <end position="309"/>
    </location>
</feature>
<evidence type="ECO:0000256" key="1">
    <source>
        <dbReference type="SAM" id="MobiDB-lite"/>
    </source>
</evidence>
<proteinExistence type="predicted"/>
<dbReference type="Pfam" id="PF14223">
    <property type="entry name" value="Retrotran_gag_2"/>
    <property type="match status" value="1"/>
</dbReference>
<protein>
    <submittedName>
        <fullName evidence="2">Uncharacterized protein</fullName>
    </submittedName>
</protein>
<dbReference type="InterPro" id="IPR036298">
    <property type="entry name" value="Chalcone_isomerase_sf"/>
</dbReference>
<comment type="caution">
    <text evidence="2">The sequence shown here is derived from an EMBL/GenBank/DDBJ whole genome shotgun (WGS) entry which is preliminary data.</text>
</comment>
<dbReference type="Gene3D" id="1.10.890.20">
    <property type="match status" value="1"/>
</dbReference>
<sequence>MIVSGLSLNITGIPSRVDATIESANVTSLFDVFFGDTPVSPSMKTSAANGLATILNAKMGMGSLELGLVSAEEGREVPETARFCREALQEQVEFTLGVLDLDLALLKDKPDPLTDKSTPEEKTLFNAWERSDRLSIMFLRMTIASNIKTSLPKPENAKDYMKAIEERFKTADKSLAGKLMADLTTIKFDGTRSMHEHVIEMTNLAAKLRNLGMTVDDSFLVQFILNSLPPQYGPFQIHYNTIKDKWAVNELANKLVQEEARLTQQGIKVAHFVQRAGHKAGIKHNLGQKRAPPRSNEANQPPKKKKKEDLHYGTIMQISSYGLVMKVVTDVVHGRNHVME</sequence>
<dbReference type="GO" id="GO:0009813">
    <property type="term" value="P:flavonoid biosynthetic process"/>
    <property type="evidence" value="ECO:0007669"/>
    <property type="project" value="UniProtKB-UniPathway"/>
</dbReference>
<dbReference type="SUPFAM" id="SSF54626">
    <property type="entry name" value="Chalcone isomerase"/>
    <property type="match status" value="1"/>
</dbReference>
<dbReference type="PANTHER" id="PTHR35317:SF10">
    <property type="entry name" value="RNA-DIRECTED DNA POLYMERASE"/>
    <property type="match status" value="1"/>
</dbReference>
<dbReference type="EMBL" id="VDCV01000011">
    <property type="protein sequence ID" value="KAB5534440.1"/>
    <property type="molecule type" value="Genomic_DNA"/>
</dbReference>
<dbReference type="GO" id="GO:0016872">
    <property type="term" value="F:intramolecular lyase activity"/>
    <property type="evidence" value="ECO:0007669"/>
    <property type="project" value="InterPro"/>
</dbReference>
<gene>
    <name evidence="2" type="ORF">DKX38_017526</name>
</gene>
<keyword evidence="3" id="KW-1185">Reference proteome</keyword>
<accession>A0A5N5KVH1</accession>
<evidence type="ECO:0000313" key="2">
    <source>
        <dbReference type="EMBL" id="KAB5534440.1"/>
    </source>
</evidence>